<gene>
    <name evidence="3 4" type="primary">LOC112549935</name>
</gene>
<dbReference type="KEGG" id="asn:112549935"/>
<proteinExistence type="predicted"/>
<evidence type="ECO:0000313" key="2">
    <source>
        <dbReference type="Proteomes" id="UP000189705"/>
    </source>
</evidence>
<dbReference type="RefSeq" id="XP_025057418.1">
    <property type="nucleotide sequence ID" value="XM_025201633.1"/>
</dbReference>
<dbReference type="AlphaFoldDB" id="A0A3Q0GGY0"/>
<protein>
    <submittedName>
        <fullName evidence="3 4">Uncharacterized protein LOC112549935</fullName>
    </submittedName>
</protein>
<reference evidence="3 4" key="1">
    <citation type="submission" date="2025-04" db="UniProtKB">
        <authorList>
            <consortium name="RefSeq"/>
        </authorList>
    </citation>
    <scope>IDENTIFICATION</scope>
</reference>
<feature type="region of interest" description="Disordered" evidence="1">
    <location>
        <begin position="19"/>
        <end position="48"/>
    </location>
</feature>
<feature type="compositionally biased region" description="Basic and acidic residues" evidence="1">
    <location>
        <begin position="26"/>
        <end position="36"/>
    </location>
</feature>
<dbReference type="RefSeq" id="XP_025057409.1">
    <property type="nucleotide sequence ID" value="XM_025201624.1"/>
</dbReference>
<accession>A0A3Q0GGY0</accession>
<dbReference type="Proteomes" id="UP000189705">
    <property type="component" value="Unplaced"/>
</dbReference>
<dbReference type="GeneID" id="112549935"/>
<evidence type="ECO:0000256" key="1">
    <source>
        <dbReference type="SAM" id="MobiDB-lite"/>
    </source>
</evidence>
<sequence>MCMTGCPAQQASINLFSEGEGADQGPHIEGRSRAEAGDGVNGAPAGPDGGIIKAQAVHPRVRGGPATVCTLAEARGGTCFLICAQGGGSCCCMLVLWALLLVQLPGELHNAKCFPLPGGQGAQHSPVAAGHTWHHASPKAAALAARPRAPGTEAAVSAPHRSGECMCPLGPRHPSMSRPGFNCPTTWPGWGPIHSCPCPTPSLTSGASICPATALPPQTYPLGRRGGVHTYACAQSPQISFSPSTYGLPPTLSTSGLFPRKWGSREQPKELNKELRRPWDERQCMSIVQWRGGARNPKEATCSSAWETAVCHTAL</sequence>
<name>A0A3Q0GGY0_ALLSI</name>
<evidence type="ECO:0000313" key="3">
    <source>
        <dbReference type="RefSeq" id="XP_025057409.1"/>
    </source>
</evidence>
<evidence type="ECO:0000313" key="4">
    <source>
        <dbReference type="RefSeq" id="XP_025057418.1"/>
    </source>
</evidence>
<keyword evidence="2" id="KW-1185">Reference proteome</keyword>
<organism evidence="2 4">
    <name type="scientific">Alligator sinensis</name>
    <name type="common">Chinese alligator</name>
    <dbReference type="NCBI Taxonomy" id="38654"/>
    <lineage>
        <taxon>Eukaryota</taxon>
        <taxon>Metazoa</taxon>
        <taxon>Chordata</taxon>
        <taxon>Craniata</taxon>
        <taxon>Vertebrata</taxon>
        <taxon>Euteleostomi</taxon>
        <taxon>Archelosauria</taxon>
        <taxon>Archosauria</taxon>
        <taxon>Crocodylia</taxon>
        <taxon>Alligatoridae</taxon>
        <taxon>Alligatorinae</taxon>
        <taxon>Alligator</taxon>
    </lineage>
</organism>